<dbReference type="InParanoid" id="W4KFK1"/>
<evidence type="ECO:0000313" key="3">
    <source>
        <dbReference type="Proteomes" id="UP000030671"/>
    </source>
</evidence>
<dbReference type="Proteomes" id="UP000030671">
    <property type="component" value="Unassembled WGS sequence"/>
</dbReference>
<name>W4KFK1_HETIT</name>
<reference evidence="2 3" key="1">
    <citation type="journal article" date="2012" name="New Phytol.">
        <title>Insight into trade-off between wood decay and parasitism from the genome of a fungal forest pathogen.</title>
        <authorList>
            <person name="Olson A."/>
            <person name="Aerts A."/>
            <person name="Asiegbu F."/>
            <person name="Belbahri L."/>
            <person name="Bouzid O."/>
            <person name="Broberg A."/>
            <person name="Canback B."/>
            <person name="Coutinho P.M."/>
            <person name="Cullen D."/>
            <person name="Dalman K."/>
            <person name="Deflorio G."/>
            <person name="van Diepen L.T."/>
            <person name="Dunand C."/>
            <person name="Duplessis S."/>
            <person name="Durling M."/>
            <person name="Gonthier P."/>
            <person name="Grimwood J."/>
            <person name="Fossdal C.G."/>
            <person name="Hansson D."/>
            <person name="Henrissat B."/>
            <person name="Hietala A."/>
            <person name="Himmelstrand K."/>
            <person name="Hoffmeister D."/>
            <person name="Hogberg N."/>
            <person name="James T.Y."/>
            <person name="Karlsson M."/>
            <person name="Kohler A."/>
            <person name="Kues U."/>
            <person name="Lee Y.H."/>
            <person name="Lin Y.C."/>
            <person name="Lind M."/>
            <person name="Lindquist E."/>
            <person name="Lombard V."/>
            <person name="Lucas S."/>
            <person name="Lunden K."/>
            <person name="Morin E."/>
            <person name="Murat C."/>
            <person name="Park J."/>
            <person name="Raffaello T."/>
            <person name="Rouze P."/>
            <person name="Salamov A."/>
            <person name="Schmutz J."/>
            <person name="Solheim H."/>
            <person name="Stahlberg J."/>
            <person name="Velez H."/>
            <person name="de Vries R.P."/>
            <person name="Wiebenga A."/>
            <person name="Woodward S."/>
            <person name="Yakovlev I."/>
            <person name="Garbelotto M."/>
            <person name="Martin F."/>
            <person name="Grigoriev I.V."/>
            <person name="Stenlid J."/>
        </authorList>
    </citation>
    <scope>NUCLEOTIDE SEQUENCE [LARGE SCALE GENOMIC DNA]</scope>
    <source>
        <strain evidence="2 3">TC 32-1</strain>
    </source>
</reference>
<dbReference type="EMBL" id="KI925456">
    <property type="protein sequence ID" value="ETW83811.1"/>
    <property type="molecule type" value="Genomic_DNA"/>
</dbReference>
<dbReference type="GeneID" id="20672662"/>
<protein>
    <submittedName>
        <fullName evidence="2">Uncharacterized protein</fullName>
    </submittedName>
</protein>
<dbReference type="KEGG" id="hir:HETIRDRAFT_408125"/>
<keyword evidence="3" id="KW-1185">Reference proteome</keyword>
<feature type="compositionally biased region" description="Basic and acidic residues" evidence="1">
    <location>
        <begin position="16"/>
        <end position="30"/>
    </location>
</feature>
<feature type="region of interest" description="Disordered" evidence="1">
    <location>
        <begin position="1"/>
        <end position="52"/>
    </location>
</feature>
<gene>
    <name evidence="2" type="ORF">HETIRDRAFT_408125</name>
</gene>
<accession>W4KFK1</accession>
<dbReference type="RefSeq" id="XP_009543557.1">
    <property type="nucleotide sequence ID" value="XM_009545262.1"/>
</dbReference>
<organism evidence="2 3">
    <name type="scientific">Heterobasidion irregulare (strain TC 32-1)</name>
    <dbReference type="NCBI Taxonomy" id="747525"/>
    <lineage>
        <taxon>Eukaryota</taxon>
        <taxon>Fungi</taxon>
        <taxon>Dikarya</taxon>
        <taxon>Basidiomycota</taxon>
        <taxon>Agaricomycotina</taxon>
        <taxon>Agaricomycetes</taxon>
        <taxon>Russulales</taxon>
        <taxon>Bondarzewiaceae</taxon>
        <taxon>Heterobasidion</taxon>
        <taxon>Heterobasidion annosum species complex</taxon>
    </lineage>
</organism>
<evidence type="ECO:0000256" key="1">
    <source>
        <dbReference type="SAM" id="MobiDB-lite"/>
    </source>
</evidence>
<proteinExistence type="predicted"/>
<dbReference type="AlphaFoldDB" id="W4KFK1"/>
<sequence>MALQASNDGQLLFAGPERDERSARIGRDACDSATRGFGSQKGTRASIRSWLE</sequence>
<evidence type="ECO:0000313" key="2">
    <source>
        <dbReference type="EMBL" id="ETW83811.1"/>
    </source>
</evidence>
<dbReference type="HOGENOM" id="CLU_3087495_0_0_1"/>